<feature type="chain" id="PRO_5040938547" evidence="1">
    <location>
        <begin position="21"/>
        <end position="203"/>
    </location>
</feature>
<evidence type="ECO:0000313" key="3">
    <source>
        <dbReference type="EMBL" id="MCG2431394.1"/>
    </source>
</evidence>
<dbReference type="EMBL" id="JAIRBB010000007">
    <property type="protein sequence ID" value="MCG2431394.1"/>
    <property type="molecule type" value="Genomic_DNA"/>
</dbReference>
<feature type="domain" description="Outer membrane protein beta-barrel" evidence="2">
    <location>
        <begin position="19"/>
        <end position="182"/>
    </location>
</feature>
<evidence type="ECO:0000256" key="1">
    <source>
        <dbReference type="SAM" id="SignalP"/>
    </source>
</evidence>
<proteinExistence type="predicted"/>
<evidence type="ECO:0000259" key="2">
    <source>
        <dbReference type="Pfam" id="PF13568"/>
    </source>
</evidence>
<protein>
    <submittedName>
        <fullName evidence="3">PorT family protein</fullName>
    </submittedName>
</protein>
<dbReference type="AlphaFoldDB" id="A0A9X1R5H4"/>
<accession>A0A9X1R5H4</accession>
<dbReference type="Proteomes" id="UP001139462">
    <property type="component" value="Unassembled WGS sequence"/>
</dbReference>
<dbReference type="RefSeq" id="WP_237608499.1">
    <property type="nucleotide sequence ID" value="NZ_JAIRBB010000007.1"/>
</dbReference>
<dbReference type="Pfam" id="PF13568">
    <property type="entry name" value="OMP_b-brl_2"/>
    <property type="match status" value="1"/>
</dbReference>
<sequence>MKKLFFIAATIMLSVTATQAQEVRLGAKGGVNFANLGGDIDDADSRTGFHIGALVEIPVTERFSVQPEVLYSAQGAKYEESGTEAGIDYLFKSDLKLDYIQVPVMAKFYVAEGFAIEAGPQIGFLASSKAESESTIGGVTVKDEGDIEDIASIDFGLGAGVSYRLPMGVFFGARYNHGLSNINDSGDDKVNNSVFQLSAGYSF</sequence>
<comment type="caution">
    <text evidence="3">The sequence shown here is derived from an EMBL/GenBank/DDBJ whole genome shotgun (WGS) entry which is preliminary data.</text>
</comment>
<gene>
    <name evidence="3" type="ORF">K8344_09710</name>
</gene>
<feature type="signal peptide" evidence="1">
    <location>
        <begin position="1"/>
        <end position="20"/>
    </location>
</feature>
<name>A0A9X1R5H4_9FLAO</name>
<reference evidence="3" key="1">
    <citation type="submission" date="2021-09" db="EMBL/GenBank/DDBJ databases">
        <title>Genome of Aequorivita sp. strain F64183.</title>
        <authorList>
            <person name="Wang Y."/>
        </authorList>
    </citation>
    <scope>NUCLEOTIDE SEQUENCE</scope>
    <source>
        <strain evidence="3">F64183</strain>
    </source>
</reference>
<evidence type="ECO:0000313" key="4">
    <source>
        <dbReference type="Proteomes" id="UP001139462"/>
    </source>
</evidence>
<keyword evidence="4" id="KW-1185">Reference proteome</keyword>
<keyword evidence="1" id="KW-0732">Signal</keyword>
<dbReference type="InterPro" id="IPR025665">
    <property type="entry name" value="Beta-barrel_OMP_2"/>
</dbReference>
<organism evidence="3 4">
    <name type="scientific">Aequorivita xiaoshiensis</name>
    <dbReference type="NCBI Taxonomy" id="2874476"/>
    <lineage>
        <taxon>Bacteria</taxon>
        <taxon>Pseudomonadati</taxon>
        <taxon>Bacteroidota</taxon>
        <taxon>Flavobacteriia</taxon>
        <taxon>Flavobacteriales</taxon>
        <taxon>Flavobacteriaceae</taxon>
        <taxon>Aequorivita</taxon>
    </lineage>
</organism>
<dbReference type="SUPFAM" id="SSF56925">
    <property type="entry name" value="OMPA-like"/>
    <property type="match status" value="1"/>
</dbReference>
<dbReference type="InterPro" id="IPR011250">
    <property type="entry name" value="OMP/PagP_B-barrel"/>
</dbReference>